<evidence type="ECO:0000256" key="1">
    <source>
        <dbReference type="SAM" id="MobiDB-lite"/>
    </source>
</evidence>
<dbReference type="AlphaFoldDB" id="A0A9P6XR08"/>
<comment type="caution">
    <text evidence="2">The sequence shown here is derived from an EMBL/GenBank/DDBJ whole genome shotgun (WGS) entry which is preliminary data.</text>
</comment>
<proteinExistence type="predicted"/>
<protein>
    <submittedName>
        <fullName evidence="2">Uncharacterized protein</fullName>
    </submittedName>
</protein>
<reference evidence="2 3" key="1">
    <citation type="journal article" date="2020" name="Microb. Genom.">
        <title>Genetic diversity of clinical and environmental Mucorales isolates obtained from an investigation of mucormycosis cases among solid organ transplant recipients.</title>
        <authorList>
            <person name="Nguyen M.H."/>
            <person name="Kaul D."/>
            <person name="Muto C."/>
            <person name="Cheng S.J."/>
            <person name="Richter R.A."/>
            <person name="Bruno V.M."/>
            <person name="Liu G."/>
            <person name="Beyhan S."/>
            <person name="Sundermann A.J."/>
            <person name="Mounaud S."/>
            <person name="Pasculle A.W."/>
            <person name="Nierman W.C."/>
            <person name="Driscoll E."/>
            <person name="Cumbie R."/>
            <person name="Clancy C.J."/>
            <person name="Dupont C.L."/>
        </authorList>
    </citation>
    <scope>NUCLEOTIDE SEQUENCE [LARGE SCALE GENOMIC DNA]</scope>
    <source>
        <strain evidence="2 3">GL24</strain>
    </source>
</reference>
<evidence type="ECO:0000313" key="3">
    <source>
        <dbReference type="Proteomes" id="UP000740926"/>
    </source>
</evidence>
<keyword evidence="3" id="KW-1185">Reference proteome</keyword>
<feature type="region of interest" description="Disordered" evidence="1">
    <location>
        <begin position="1"/>
        <end position="44"/>
    </location>
</feature>
<organism evidence="2 3">
    <name type="scientific">Rhizopus delemar</name>
    <dbReference type="NCBI Taxonomy" id="936053"/>
    <lineage>
        <taxon>Eukaryota</taxon>
        <taxon>Fungi</taxon>
        <taxon>Fungi incertae sedis</taxon>
        <taxon>Mucoromycota</taxon>
        <taxon>Mucoromycotina</taxon>
        <taxon>Mucoromycetes</taxon>
        <taxon>Mucorales</taxon>
        <taxon>Mucorineae</taxon>
        <taxon>Rhizopodaceae</taxon>
        <taxon>Rhizopus</taxon>
    </lineage>
</organism>
<accession>A0A9P6XR08</accession>
<dbReference type="Proteomes" id="UP000740926">
    <property type="component" value="Unassembled WGS sequence"/>
</dbReference>
<feature type="compositionally biased region" description="Basic and acidic residues" evidence="1">
    <location>
        <begin position="9"/>
        <end position="21"/>
    </location>
</feature>
<evidence type="ECO:0000313" key="2">
    <source>
        <dbReference type="EMBL" id="KAG1530585.1"/>
    </source>
</evidence>
<name>A0A9P6XR08_9FUNG</name>
<dbReference type="EMBL" id="JAANIU010012204">
    <property type="protein sequence ID" value="KAG1530585.1"/>
    <property type="molecule type" value="Genomic_DNA"/>
</dbReference>
<gene>
    <name evidence="2" type="ORF">G6F50_017219</name>
</gene>
<sequence length="108" mass="11619">MITSTSSWRRADVAHEHHGRIGVEPQEAQARASDGRADDDQLAGTRNLRDLQVVGEHHVARGIGEHTQCAGHQHGRHDRQAVQAVGQVHRIGEADNPEKVSAAGTSAV</sequence>